<dbReference type="InterPro" id="IPR036259">
    <property type="entry name" value="MFS_trans_sf"/>
</dbReference>
<evidence type="ECO:0000256" key="1">
    <source>
        <dbReference type="ARBA" id="ARBA00004370"/>
    </source>
</evidence>
<accession>A0A2K3N1I3</accession>
<dbReference type="Pfam" id="PF00083">
    <property type="entry name" value="Sugar_tr"/>
    <property type="match status" value="1"/>
</dbReference>
<reference evidence="7 8" key="2">
    <citation type="journal article" date="2017" name="Front. Plant Sci.">
        <title>Gene Classification and Mining of Molecular Markers Useful in Red Clover (Trifolium pratense) Breeding.</title>
        <authorList>
            <person name="Istvanek J."/>
            <person name="Dluhosova J."/>
            <person name="Dluhos P."/>
            <person name="Patkova L."/>
            <person name="Nedelnik J."/>
            <person name="Repkova J."/>
        </authorList>
    </citation>
    <scope>NUCLEOTIDE SEQUENCE [LARGE SCALE GENOMIC DNA]</scope>
    <source>
        <strain evidence="8">cv. Tatra</strain>
        <tissue evidence="7">Young leaves</tissue>
    </source>
</reference>
<dbReference type="Gene3D" id="1.20.1250.20">
    <property type="entry name" value="MFS general substrate transporter like domains"/>
    <property type="match status" value="1"/>
</dbReference>
<evidence type="ECO:0000256" key="3">
    <source>
        <dbReference type="ARBA" id="ARBA00022448"/>
    </source>
</evidence>
<dbReference type="InterPro" id="IPR005828">
    <property type="entry name" value="MFS_sugar_transport-like"/>
</dbReference>
<keyword evidence="6" id="KW-0472">Membrane</keyword>
<keyword evidence="5" id="KW-1133">Transmembrane helix</keyword>
<dbReference type="InterPro" id="IPR045262">
    <property type="entry name" value="STP/PLT_plant"/>
</dbReference>
<dbReference type="EMBL" id="ASHM01014933">
    <property type="protein sequence ID" value="PNX96849.1"/>
    <property type="molecule type" value="Genomic_DNA"/>
</dbReference>
<comment type="caution">
    <text evidence="7">The sequence shown here is derived from an EMBL/GenBank/DDBJ whole genome shotgun (WGS) entry which is preliminary data.</text>
</comment>
<dbReference type="GO" id="GO:0016020">
    <property type="term" value="C:membrane"/>
    <property type="evidence" value="ECO:0007669"/>
    <property type="project" value="UniProtKB-SubCell"/>
</dbReference>
<evidence type="ECO:0000313" key="7">
    <source>
        <dbReference type="EMBL" id="PNX96849.1"/>
    </source>
</evidence>
<comment type="similarity">
    <text evidence="2">Belongs to the major facilitator superfamily. Sugar transporter (TC 2.A.1.1) family.</text>
</comment>
<evidence type="ECO:0000256" key="2">
    <source>
        <dbReference type="ARBA" id="ARBA00010992"/>
    </source>
</evidence>
<evidence type="ECO:0000256" key="6">
    <source>
        <dbReference type="ARBA" id="ARBA00023136"/>
    </source>
</evidence>
<keyword evidence="3" id="KW-0813">Transport</keyword>
<dbReference type="AlphaFoldDB" id="A0A2K3N1I3"/>
<dbReference type="GO" id="GO:0015144">
    <property type="term" value="F:carbohydrate transmembrane transporter activity"/>
    <property type="evidence" value="ECO:0007669"/>
    <property type="project" value="InterPro"/>
</dbReference>
<keyword evidence="4" id="KW-0812">Transmembrane</keyword>
<evidence type="ECO:0000256" key="4">
    <source>
        <dbReference type="ARBA" id="ARBA00022692"/>
    </source>
</evidence>
<organism evidence="7 8">
    <name type="scientific">Trifolium pratense</name>
    <name type="common">Red clover</name>
    <dbReference type="NCBI Taxonomy" id="57577"/>
    <lineage>
        <taxon>Eukaryota</taxon>
        <taxon>Viridiplantae</taxon>
        <taxon>Streptophyta</taxon>
        <taxon>Embryophyta</taxon>
        <taxon>Tracheophyta</taxon>
        <taxon>Spermatophyta</taxon>
        <taxon>Magnoliopsida</taxon>
        <taxon>eudicotyledons</taxon>
        <taxon>Gunneridae</taxon>
        <taxon>Pentapetalae</taxon>
        <taxon>rosids</taxon>
        <taxon>fabids</taxon>
        <taxon>Fabales</taxon>
        <taxon>Fabaceae</taxon>
        <taxon>Papilionoideae</taxon>
        <taxon>50 kb inversion clade</taxon>
        <taxon>NPAAA clade</taxon>
        <taxon>Hologalegina</taxon>
        <taxon>IRL clade</taxon>
        <taxon>Trifolieae</taxon>
        <taxon>Trifolium</taxon>
    </lineage>
</organism>
<comment type="subcellular location">
    <subcellularLocation>
        <location evidence="1">Membrane</location>
    </subcellularLocation>
</comment>
<dbReference type="PANTHER" id="PTHR23500:SF588">
    <property type="entry name" value="MAJOR FACILITATOR, SUGAR TRANSPORTER, MAJOR FACILITATOR SUPERFAMILY-RELATED"/>
    <property type="match status" value="1"/>
</dbReference>
<proteinExistence type="inferred from homology"/>
<evidence type="ECO:0000256" key="5">
    <source>
        <dbReference type="ARBA" id="ARBA00022989"/>
    </source>
</evidence>
<reference evidence="7 8" key="1">
    <citation type="journal article" date="2014" name="Am. J. Bot.">
        <title>Genome assembly and annotation for red clover (Trifolium pratense; Fabaceae).</title>
        <authorList>
            <person name="Istvanek J."/>
            <person name="Jaros M."/>
            <person name="Krenek A."/>
            <person name="Repkova J."/>
        </authorList>
    </citation>
    <scope>NUCLEOTIDE SEQUENCE [LARGE SCALE GENOMIC DNA]</scope>
    <source>
        <strain evidence="8">cv. Tatra</strain>
        <tissue evidence="7">Young leaves</tissue>
    </source>
</reference>
<sequence length="90" mass="10034">MEIKLGAWHVPALIFVIGSFCLPDSPNSLVARGLHEDARKELVKIRGTDDVDAEFKDIVAASEASDKVKHSFLPTIHRIECDHILCSYFV</sequence>
<name>A0A2K3N1I3_TRIPR</name>
<dbReference type="PANTHER" id="PTHR23500">
    <property type="entry name" value="SOLUTE CARRIER FAMILY 2, FACILITATED GLUCOSE TRANSPORTER"/>
    <property type="match status" value="1"/>
</dbReference>
<evidence type="ECO:0000313" key="8">
    <source>
        <dbReference type="Proteomes" id="UP000236291"/>
    </source>
</evidence>
<protein>
    <submittedName>
        <fullName evidence="7">Sugar carrier protein C-like</fullName>
    </submittedName>
</protein>
<dbReference type="Proteomes" id="UP000236291">
    <property type="component" value="Unassembled WGS sequence"/>
</dbReference>
<gene>
    <name evidence="7" type="ORF">L195_g020064</name>
</gene>